<dbReference type="RefSeq" id="WP_008788483.1">
    <property type="nucleotide sequence ID" value="NZ_AKCB01000002.1"/>
</dbReference>
<accession>E7G9C9</accession>
<dbReference type="EMBL" id="ADKX01000024">
    <property type="protein sequence ID" value="EFW05419.1"/>
    <property type="molecule type" value="Genomic_DNA"/>
</dbReference>
<dbReference type="HOGENOM" id="CLU_823128_0_0_9"/>
<organism evidence="1 2">
    <name type="scientific">Coprobacillus cateniformis</name>
    <dbReference type="NCBI Taxonomy" id="100884"/>
    <lineage>
        <taxon>Bacteria</taxon>
        <taxon>Bacillati</taxon>
        <taxon>Bacillota</taxon>
        <taxon>Erysipelotrichia</taxon>
        <taxon>Erysipelotrichales</taxon>
        <taxon>Coprobacillaceae</taxon>
        <taxon>Coprobacillus</taxon>
    </lineage>
</organism>
<dbReference type="STRING" id="100884.GCA_000269565_03211"/>
<gene>
    <name evidence="1" type="ORF">HMPREF9488_01367</name>
</gene>
<dbReference type="AlphaFoldDB" id="E7G9C9"/>
<dbReference type="eggNOG" id="COG4385">
    <property type="taxonomic scope" value="Bacteria"/>
</dbReference>
<sequence length="337" mass="40470">METVIDHYICCDFDQQGEFYEFQWNKNQWSLSQKYGYYLTHIIDSEESQREWNRLKIKLNHHVACRIHILITDNLKLLKDIDTKSSYEQRLYLSQHYSIKTKTLDTLLYGENIKGRYLKCCIEFFNPESLPITIQEIHFNYPKVSFDEYLPVIYQDQLFLQKYLAIYQSLYMDIENQIEEFKASLDFDYANEQTLRKIGTWLGIAVDDFDEKILRRYMKVYHDFNKKMGTKVYFEELIEVLCGIKGHVVEKGIGKEGEKLNSHTFLLLIPEDKDIDKEFVEKIVMKNVPFAMHCQIIWLNDRSCFDEYCYIDYNSRLMDIQLDDFQGYSCFDEARMV</sequence>
<comment type="caution">
    <text evidence="1">The sequence shown here is derived from an EMBL/GenBank/DDBJ whole genome shotgun (WGS) entry which is preliminary data.</text>
</comment>
<dbReference type="Proteomes" id="UP000003157">
    <property type="component" value="Unassembled WGS sequence"/>
</dbReference>
<keyword evidence="2" id="KW-1185">Reference proteome</keyword>
<proteinExistence type="predicted"/>
<dbReference type="GeneID" id="78230998"/>
<evidence type="ECO:0000313" key="2">
    <source>
        <dbReference type="Proteomes" id="UP000003157"/>
    </source>
</evidence>
<dbReference type="OrthoDB" id="370073at2"/>
<reference evidence="1 2" key="1">
    <citation type="submission" date="2010-12" db="EMBL/GenBank/DDBJ databases">
        <title>The Genome Sequence of Coprobacillus sp. strain 29_1.</title>
        <authorList>
            <consortium name="The Broad Institute Genome Sequencing Platform"/>
            <person name="Earl A."/>
            <person name="Ward D."/>
            <person name="Feldgarden M."/>
            <person name="Gevers D."/>
            <person name="Daigneault M."/>
            <person name="Sibley C.D."/>
            <person name="White A."/>
            <person name="Strauss J."/>
            <person name="Allen-Vercoe E."/>
            <person name="Young S.K."/>
            <person name="Zeng Q."/>
            <person name="Gargeya S."/>
            <person name="Fitzgerald M."/>
            <person name="Haas B."/>
            <person name="Abouelleil A."/>
            <person name="Alvarado L."/>
            <person name="Arachchi H.M."/>
            <person name="Berlin A."/>
            <person name="Brown A."/>
            <person name="Chapman S.B."/>
            <person name="Chen Z."/>
            <person name="Dunbar C."/>
            <person name="Freedman E."/>
            <person name="Gearin G."/>
            <person name="Gellesch M."/>
            <person name="Goldberg J."/>
            <person name="Griggs A."/>
            <person name="Gujja S."/>
            <person name="Heilman E."/>
            <person name="Heiman D."/>
            <person name="Howarth C."/>
            <person name="Larson L."/>
            <person name="Lui A."/>
            <person name="MacDonald P.J.P."/>
            <person name="Mehta T."/>
            <person name="Montmayeur A."/>
            <person name="Murphy C."/>
            <person name="Neiman D."/>
            <person name="Pearson M."/>
            <person name="Priest M."/>
            <person name="Roberts A."/>
            <person name="Saif S."/>
            <person name="Shea T."/>
            <person name="Shenoy N."/>
            <person name="Sisk P."/>
            <person name="Stolte C."/>
            <person name="Sykes S."/>
            <person name="White J."/>
            <person name="Yandava C."/>
            <person name="Nusbaum C."/>
            <person name="Birren B."/>
        </authorList>
    </citation>
    <scope>NUCLEOTIDE SEQUENCE [LARGE SCALE GENOMIC DNA]</scope>
    <source>
        <strain evidence="1 2">29_1</strain>
    </source>
</reference>
<evidence type="ECO:0000313" key="1">
    <source>
        <dbReference type="EMBL" id="EFW05419.1"/>
    </source>
</evidence>
<name>E7G9C9_9FIRM</name>
<protein>
    <submittedName>
        <fullName evidence="1">Uncharacterized protein</fullName>
    </submittedName>
</protein>